<organism evidence="2 3">
    <name type="scientific">Alkalibacter rhizosphaerae</name>
    <dbReference type="NCBI Taxonomy" id="2815577"/>
    <lineage>
        <taxon>Bacteria</taxon>
        <taxon>Bacillati</taxon>
        <taxon>Bacillota</taxon>
        <taxon>Clostridia</taxon>
        <taxon>Eubacteriales</taxon>
        <taxon>Eubacteriaceae</taxon>
        <taxon>Alkalibacter</taxon>
    </lineage>
</organism>
<sequence>MYRIEELRVKELMEKIAQPVFPGPASGSAVAVGAAMGASLLEMSWRATLKKDPQTPNGDANLERMKSGGETLLELATKDMEGYNVYVKSASLKKTDPAAYDEALLTGTTPLVDIAMESLALLELLDQVQPDCFVKVQGDLAGSGTLLHGAVQAAVVATRINLGLMVYGDYPGKVGKQLAEAEEKASRFYEKIMNRVKGMLPDRRK</sequence>
<reference evidence="2" key="1">
    <citation type="submission" date="2021-03" db="EMBL/GenBank/DDBJ databases">
        <title>Alkalibacter marinus sp. nov., isolated from tidal flat sediment.</title>
        <authorList>
            <person name="Namirimu T."/>
            <person name="Yang J.-A."/>
            <person name="Yang S.-H."/>
            <person name="Kim Y.-J."/>
            <person name="Kwon K.K."/>
        </authorList>
    </citation>
    <scope>NUCLEOTIDE SEQUENCE</scope>
    <source>
        <strain evidence="2">ES005</strain>
    </source>
</reference>
<dbReference type="Gene3D" id="1.20.120.680">
    <property type="entry name" value="Formiminotetrahydrofolate cyclodeaminase monomer, up-and-down helical bundle"/>
    <property type="match status" value="1"/>
</dbReference>
<name>A0A974XDQ4_9FIRM</name>
<dbReference type="AlphaFoldDB" id="A0A974XDQ4"/>
<dbReference type="RefSeq" id="WP_207299183.1">
    <property type="nucleotide sequence ID" value="NZ_CP071444.1"/>
</dbReference>
<evidence type="ECO:0000313" key="3">
    <source>
        <dbReference type="Proteomes" id="UP000663499"/>
    </source>
</evidence>
<dbReference type="InterPro" id="IPR036178">
    <property type="entry name" value="Formintransfe-cycloase-like_sf"/>
</dbReference>
<dbReference type="InterPro" id="IPR007044">
    <property type="entry name" value="Cyclodeamin/CycHdrlase"/>
</dbReference>
<dbReference type="EMBL" id="CP071444">
    <property type="protein sequence ID" value="QSX07841.1"/>
    <property type="molecule type" value="Genomic_DNA"/>
</dbReference>
<accession>A0A974XDQ4</accession>
<proteinExistence type="predicted"/>
<keyword evidence="3" id="KW-1185">Reference proteome</keyword>
<feature type="domain" description="Cyclodeaminase/cyclohydrolase" evidence="1">
    <location>
        <begin position="9"/>
        <end position="165"/>
    </location>
</feature>
<dbReference type="SUPFAM" id="SSF101262">
    <property type="entry name" value="Methenyltetrahydrofolate cyclohydrolase-like"/>
    <property type="match status" value="1"/>
</dbReference>
<gene>
    <name evidence="2" type="ORF">J0B03_08460</name>
</gene>
<dbReference type="KEGG" id="alka:J0B03_08460"/>
<protein>
    <submittedName>
        <fullName evidence="2">Cyclodeaminase/cyclohydrolase family protein</fullName>
    </submittedName>
</protein>
<evidence type="ECO:0000313" key="2">
    <source>
        <dbReference type="EMBL" id="QSX07841.1"/>
    </source>
</evidence>
<dbReference type="Pfam" id="PF04961">
    <property type="entry name" value="FTCD_C"/>
    <property type="match status" value="1"/>
</dbReference>
<evidence type="ECO:0000259" key="1">
    <source>
        <dbReference type="Pfam" id="PF04961"/>
    </source>
</evidence>
<dbReference type="Proteomes" id="UP000663499">
    <property type="component" value="Chromosome"/>
</dbReference>
<dbReference type="GO" id="GO:0003824">
    <property type="term" value="F:catalytic activity"/>
    <property type="evidence" value="ECO:0007669"/>
    <property type="project" value="InterPro"/>
</dbReference>